<evidence type="ECO:0000256" key="1">
    <source>
        <dbReference type="ARBA" id="ARBA00005156"/>
    </source>
</evidence>
<sequence>MDGSDGVSELTKDTAVTEVKKTKRRFVGRKKANISSDGQDGSLTTTKKITGPRFTQMPAEFLENKELNDAVRTLLPTNYNFEIHKTLWRIKQLMDSKTPNPEGVKEFRVALQFPEGLLMYSCIISDILERFAKVETLIMGDVTYGACCVDDFSAAALGCDLLVHYGHSCLIPIDICNTSVLYVFVDIKFDLDHFVQTVKFNFKEGTKLILISTIQFAASLGLAKNMLLPTFPEIIVPQAKPLSPGEILVSWLISLRYLGDGRFHLESIMISNPELSAYRYDPYSKSFTIENYDFDQMYSIRRSAIERASKGKKYGIILGTLGRQGNPAIVKRLEEACHAAGKESIILLLSEIFPSKLDLMTQVDAWIQVACPRLSIDWGYAFERPLLNPYEAFVAMGQAEWQSVYPMDFYSKEGGKWSVYYQQ</sequence>
<dbReference type="UniPathway" id="UPA00559"/>
<comment type="pathway">
    <text evidence="1 11">Protein modification; peptidyl-diphthamide biosynthesis.</text>
</comment>
<reference evidence="12 13" key="1">
    <citation type="journal article" date="2018" name="Genome Biol. Evol.">
        <title>Multiple Roots of Fruiting Body Formation in Amoebozoa.</title>
        <authorList>
            <person name="Hillmann F."/>
            <person name="Forbes G."/>
            <person name="Novohradska S."/>
            <person name="Ferling I."/>
            <person name="Riege K."/>
            <person name="Groth M."/>
            <person name="Westermann M."/>
            <person name="Marz M."/>
            <person name="Spaller T."/>
            <person name="Winckler T."/>
            <person name="Schaap P."/>
            <person name="Glockner G."/>
        </authorList>
    </citation>
    <scope>NUCLEOTIDE SEQUENCE [LARGE SCALE GENOMIC DNA]</scope>
    <source>
        <strain evidence="12 13">Jena</strain>
    </source>
</reference>
<dbReference type="EC" id="2.5.1.108" evidence="3 11"/>
<dbReference type="Gene3D" id="3.40.50.11840">
    <property type="entry name" value="Diphthamide synthesis DPH1/DPH2 domain 1"/>
    <property type="match status" value="1"/>
</dbReference>
<dbReference type="InterPro" id="IPR042264">
    <property type="entry name" value="DPH1/DPH2_2"/>
</dbReference>
<evidence type="ECO:0000256" key="10">
    <source>
        <dbReference type="ARBA" id="ARBA00048403"/>
    </source>
</evidence>
<comment type="caution">
    <text evidence="12">The sequence shown here is derived from an EMBL/GenBank/DDBJ whole genome shotgun (WGS) entry which is preliminary data.</text>
</comment>
<dbReference type="EMBL" id="MDYQ01000042">
    <property type="protein sequence ID" value="PRP85627.1"/>
    <property type="molecule type" value="Genomic_DNA"/>
</dbReference>
<comment type="cofactor">
    <cofactor evidence="11">
        <name>[4Fe-4S] cluster</name>
        <dbReference type="ChEBI" id="CHEBI:49883"/>
    </cofactor>
    <text evidence="11">Binds 1 [4Fe-4S] cluster per subunit. The cluster is coordinated with 3 cysteines and an exchangeable S-adenosyl-L-methionine.</text>
</comment>
<comment type="similarity">
    <text evidence="2 11">Belongs to the DPH1/DPH2 family. DPH1 subfamily.</text>
</comment>
<evidence type="ECO:0000256" key="4">
    <source>
        <dbReference type="ARBA" id="ARBA00021915"/>
    </source>
</evidence>
<dbReference type="InParanoid" id="A0A2P6NNT7"/>
<gene>
    <name evidence="12" type="ORF">PROFUN_06416</name>
</gene>
<protein>
    <recommendedName>
        <fullName evidence="4 11">2-(3-amino-3-carboxypropyl)histidine synthase subunit 1</fullName>
        <ecNumber evidence="3 11">2.5.1.108</ecNumber>
    </recommendedName>
</protein>
<dbReference type="Gene3D" id="3.40.50.11860">
    <property type="entry name" value="Diphthamide synthesis DPH1/DPH2 domain 3"/>
    <property type="match status" value="1"/>
</dbReference>
<dbReference type="STRING" id="1890364.A0A2P6NNT7"/>
<dbReference type="FunFam" id="3.40.50.11860:FF:000002">
    <property type="entry name" value="2-(3-amino-3-carboxypropyl)histidine synthase subunit 1"/>
    <property type="match status" value="1"/>
</dbReference>
<dbReference type="PANTHER" id="PTHR10762">
    <property type="entry name" value="DIPHTHAMIDE BIOSYNTHESIS PROTEIN"/>
    <property type="match status" value="1"/>
</dbReference>
<evidence type="ECO:0000256" key="8">
    <source>
        <dbReference type="ARBA" id="ARBA00023004"/>
    </source>
</evidence>
<name>A0A2P6NNT7_9EUKA</name>
<keyword evidence="8" id="KW-0408">Iron</keyword>
<comment type="catalytic activity">
    <reaction evidence="10 11">
        <text>L-histidyl-[translation elongation factor 2] + S-adenosyl-L-methionine = 2-[(3S)-amino-3-carboxypropyl]-L-histidyl-[translation elongation factor 2] + S-methyl-5'-thioadenosine + H(+)</text>
        <dbReference type="Rhea" id="RHEA:36783"/>
        <dbReference type="Rhea" id="RHEA-COMP:9748"/>
        <dbReference type="Rhea" id="RHEA-COMP:9749"/>
        <dbReference type="ChEBI" id="CHEBI:15378"/>
        <dbReference type="ChEBI" id="CHEBI:17509"/>
        <dbReference type="ChEBI" id="CHEBI:29979"/>
        <dbReference type="ChEBI" id="CHEBI:59789"/>
        <dbReference type="ChEBI" id="CHEBI:73995"/>
        <dbReference type="EC" id="2.5.1.108"/>
    </reaction>
</comment>
<evidence type="ECO:0000313" key="13">
    <source>
        <dbReference type="Proteomes" id="UP000241769"/>
    </source>
</evidence>
<dbReference type="InterPro" id="IPR042265">
    <property type="entry name" value="DPH1/DPH2_3"/>
</dbReference>
<keyword evidence="9" id="KW-0411">Iron-sulfur</keyword>
<dbReference type="GO" id="GO:0046872">
    <property type="term" value="F:metal ion binding"/>
    <property type="evidence" value="ECO:0007669"/>
    <property type="project" value="UniProtKB-KW"/>
</dbReference>
<keyword evidence="5 11" id="KW-0808">Transferase</keyword>
<comment type="function">
    <text evidence="11">Catalyzes the first step of diphthamide biosynthesis, a post-translational modification of histidine which occurs in elongation factor 2.</text>
</comment>
<dbReference type="Gene3D" id="3.40.50.11850">
    <property type="entry name" value="Diphthamide synthesis DPH1/DPH2 domain 2"/>
    <property type="match status" value="1"/>
</dbReference>
<proteinExistence type="inferred from homology"/>
<dbReference type="PANTHER" id="PTHR10762:SF1">
    <property type="entry name" value="2-(3-AMINO-3-CARBOXYPROPYL)HISTIDINE SYNTHASE SUBUNIT 1"/>
    <property type="match status" value="1"/>
</dbReference>
<evidence type="ECO:0000256" key="7">
    <source>
        <dbReference type="ARBA" id="ARBA00022723"/>
    </source>
</evidence>
<dbReference type="GO" id="GO:0017183">
    <property type="term" value="P:protein histidyl modification to diphthamide"/>
    <property type="evidence" value="ECO:0007669"/>
    <property type="project" value="UniProtKB-UniRule"/>
</dbReference>
<keyword evidence="11" id="KW-0004">4Fe-4S</keyword>
<dbReference type="GO" id="GO:0090560">
    <property type="term" value="F:2-(3-amino-3-carboxypropyl)histidine synthase activity"/>
    <property type="evidence" value="ECO:0007669"/>
    <property type="project" value="UniProtKB-UniRule"/>
</dbReference>
<dbReference type="PIRSF" id="PIRSF004967">
    <property type="entry name" value="DPH1"/>
    <property type="match status" value="1"/>
</dbReference>
<dbReference type="NCBIfam" id="TIGR00322">
    <property type="entry name" value="diphth2_R"/>
    <property type="match status" value="1"/>
</dbReference>
<evidence type="ECO:0000256" key="3">
    <source>
        <dbReference type="ARBA" id="ARBA00012221"/>
    </source>
</evidence>
<evidence type="ECO:0000256" key="9">
    <source>
        <dbReference type="ARBA" id="ARBA00023014"/>
    </source>
</evidence>
<dbReference type="InterPro" id="IPR016435">
    <property type="entry name" value="DPH1/DPH2"/>
</dbReference>
<keyword evidence="7" id="KW-0479">Metal-binding</keyword>
<dbReference type="GO" id="GO:0051539">
    <property type="term" value="F:4 iron, 4 sulfur cluster binding"/>
    <property type="evidence" value="ECO:0007669"/>
    <property type="project" value="UniProtKB-UniRule"/>
</dbReference>
<keyword evidence="6 11" id="KW-0949">S-adenosyl-L-methionine</keyword>
<accession>A0A2P6NNT7</accession>
<dbReference type="FunFam" id="3.40.50.11840:FF:000001">
    <property type="entry name" value="2-(3-amino-3-carboxypropyl)histidine synthase subunit 1"/>
    <property type="match status" value="1"/>
</dbReference>
<evidence type="ECO:0000256" key="6">
    <source>
        <dbReference type="ARBA" id="ARBA00022691"/>
    </source>
</evidence>
<dbReference type="Proteomes" id="UP000241769">
    <property type="component" value="Unassembled WGS sequence"/>
</dbReference>
<dbReference type="OrthoDB" id="1649088at2759"/>
<dbReference type="AlphaFoldDB" id="A0A2P6NNT7"/>
<organism evidence="12 13">
    <name type="scientific">Planoprotostelium fungivorum</name>
    <dbReference type="NCBI Taxonomy" id="1890364"/>
    <lineage>
        <taxon>Eukaryota</taxon>
        <taxon>Amoebozoa</taxon>
        <taxon>Evosea</taxon>
        <taxon>Variosea</taxon>
        <taxon>Cavosteliida</taxon>
        <taxon>Cavosteliaceae</taxon>
        <taxon>Planoprotostelium</taxon>
    </lineage>
</organism>
<evidence type="ECO:0000256" key="2">
    <source>
        <dbReference type="ARBA" id="ARBA00010173"/>
    </source>
</evidence>
<evidence type="ECO:0000256" key="11">
    <source>
        <dbReference type="PIRNR" id="PIRNR004967"/>
    </source>
</evidence>
<dbReference type="InterPro" id="IPR042263">
    <property type="entry name" value="DPH1/DPH2_1"/>
</dbReference>
<dbReference type="FunCoup" id="A0A2P6NNT7">
    <property type="interactions" value="193"/>
</dbReference>
<evidence type="ECO:0000256" key="5">
    <source>
        <dbReference type="ARBA" id="ARBA00022679"/>
    </source>
</evidence>
<dbReference type="InterPro" id="IPR035435">
    <property type="entry name" value="DPH1/DPH2_euk_archaea"/>
</dbReference>
<dbReference type="SFLD" id="SFLDS00032">
    <property type="entry name" value="Radical_SAM_3-amino-3-carboxyp"/>
    <property type="match status" value="1"/>
</dbReference>
<evidence type="ECO:0000313" key="12">
    <source>
        <dbReference type="EMBL" id="PRP85627.1"/>
    </source>
</evidence>
<dbReference type="Pfam" id="PF01866">
    <property type="entry name" value="Diphthamide_syn"/>
    <property type="match status" value="1"/>
</dbReference>
<keyword evidence="13" id="KW-1185">Reference proteome</keyword>